<dbReference type="Pfam" id="PF10363">
    <property type="entry name" value="RTP1_C1"/>
    <property type="match status" value="1"/>
</dbReference>
<dbReference type="SUPFAM" id="SSF48371">
    <property type="entry name" value="ARM repeat"/>
    <property type="match status" value="1"/>
</dbReference>
<evidence type="ECO:0000313" key="6">
    <source>
        <dbReference type="EMBL" id="MAA23963.1"/>
    </source>
</evidence>
<proteinExistence type="inferred from homology"/>
<dbReference type="AlphaFoldDB" id="A0A224ZA61"/>
<feature type="domain" description="TANGO6 HEAT repeat" evidence="4">
    <location>
        <begin position="330"/>
        <end position="572"/>
    </location>
</feature>
<dbReference type="Gene3D" id="1.25.10.10">
    <property type="entry name" value="Leucine-rich Repeat Variant"/>
    <property type="match status" value="1"/>
</dbReference>
<evidence type="ECO:0000259" key="3">
    <source>
        <dbReference type="Pfam" id="PF10363"/>
    </source>
</evidence>
<evidence type="ECO:0000259" key="5">
    <source>
        <dbReference type="Pfam" id="PF25267"/>
    </source>
</evidence>
<dbReference type="Pfam" id="PF25267">
    <property type="entry name" value="TANGO6_N"/>
    <property type="match status" value="2"/>
</dbReference>
<evidence type="ECO:0000259" key="4">
    <source>
        <dbReference type="Pfam" id="PF23565"/>
    </source>
</evidence>
<dbReference type="InterPro" id="IPR057347">
    <property type="entry name" value="TANGO6_N"/>
</dbReference>
<dbReference type="EMBL" id="GFPF01012817">
    <property type="protein sequence ID" value="MAA23963.1"/>
    <property type="molecule type" value="Transcribed_RNA"/>
</dbReference>
<dbReference type="InterPro" id="IPR019451">
    <property type="entry name" value="Rtp1_C1"/>
</dbReference>
<feature type="domain" description="RNA polymerase II assembly factor Rtp1 C-terminal" evidence="2">
    <location>
        <begin position="1041"/>
        <end position="1073"/>
    </location>
</feature>
<accession>A0A224ZA61</accession>
<dbReference type="InterPro" id="IPR019414">
    <property type="entry name" value="Rtp1_C2"/>
</dbReference>
<feature type="domain" description="RNA polymerase II assembly factor Rtp1 C-terminal" evidence="3">
    <location>
        <begin position="842"/>
        <end position="949"/>
    </location>
</feature>
<protein>
    <submittedName>
        <fullName evidence="6">Transport and golgi organization protein 6</fullName>
    </submittedName>
</protein>
<feature type="domain" description="TANGO6 N-terminal" evidence="5">
    <location>
        <begin position="34"/>
        <end position="228"/>
    </location>
</feature>
<reference evidence="6" key="1">
    <citation type="journal article" date="2017" name="Parasit. Vectors">
        <title>Sialotranscriptomics of Rhipicephalus zambeziensis reveals intricate expression profiles of secretory proteins and suggests tight temporal transcriptional regulation during blood-feeding.</title>
        <authorList>
            <person name="de Castro M.H."/>
            <person name="de Klerk D."/>
            <person name="Pienaar R."/>
            <person name="Rees D.J.G."/>
            <person name="Mans B.J."/>
        </authorList>
    </citation>
    <scope>NUCLEOTIDE SEQUENCE</scope>
    <source>
        <tissue evidence="6">Salivary glands</tissue>
    </source>
</reference>
<name>A0A224ZA61_9ACAR</name>
<dbReference type="InterPro" id="IPR057407">
    <property type="entry name" value="HEAT_TANGO6"/>
</dbReference>
<dbReference type="InterPro" id="IPR039600">
    <property type="entry name" value="TANGO6/Rtp1"/>
</dbReference>
<dbReference type="Pfam" id="PF23565">
    <property type="entry name" value="ARM_TANGO6"/>
    <property type="match status" value="1"/>
</dbReference>
<dbReference type="GO" id="GO:0009306">
    <property type="term" value="P:protein secretion"/>
    <property type="evidence" value="ECO:0007669"/>
    <property type="project" value="TreeGrafter"/>
</dbReference>
<dbReference type="InterPro" id="IPR016024">
    <property type="entry name" value="ARM-type_fold"/>
</dbReference>
<feature type="domain" description="TANGO6 N-terminal" evidence="5">
    <location>
        <begin position="265"/>
        <end position="325"/>
    </location>
</feature>
<comment type="similarity">
    <text evidence="1">Belongs to the Tango6 family.</text>
</comment>
<evidence type="ECO:0000259" key="2">
    <source>
        <dbReference type="Pfam" id="PF10304"/>
    </source>
</evidence>
<dbReference type="PANTHER" id="PTHR20959:SF1">
    <property type="entry name" value="TRANSPORT AND GOLGI ORGANIZATION PROTEIN 6 HOMOLOG"/>
    <property type="match status" value="1"/>
</dbReference>
<dbReference type="PANTHER" id="PTHR20959">
    <property type="entry name" value="TRANSPORT AND GOLGI ORGANIZATION PROTEIN 6 FAMILY MEMBER"/>
    <property type="match status" value="1"/>
</dbReference>
<dbReference type="InterPro" id="IPR011989">
    <property type="entry name" value="ARM-like"/>
</dbReference>
<sequence length="1100" mass="120730">MAEEELKAIISIIDLLISTKHFNVNAQVGSLDLLLKQRLHHFTEAVSAHSNLLKVLSENSPHLLHFCGSDNLYWLFLDHCISLLMLLKNFLDTASMAETPPQLQGPSQQSNAPPAPPACLGALQQKTVQSLLQFVVALGINPNLLPGVGLALERRTVSAVPECSTNLLPWQRHRFLVASVRALLVCIRSPVLSSMVLHHHLVDVLAALLQLCYAPIRKIASDKDNKPHSSMESSPSTYDELNSSLAKCRAGAPPDDASLIQEMLADRQCLSADLQYLLKNTYQPLIVRELLLLLSNATKPKVQSVSGAKNTPQWLKGICGQLLTQCLLCEGGLTQVILGIFDAWSVDDTGGVVSEKDWKKCETFAKIVARMPSTKVVTVKSYYDRIAEQVVALLFRPQGSIMDKIIFRVTCTIVGAMLEEQPQKTSSLVLSKVFRPLFTCTCQQGGALTSNGIIASEEDLGNCIELIHKIVSCLDPNHPILEAIVPVFPVIFEIAVSTENTVSYLRKPCEEVLCAVYHNQPSTTAVELLHWCLFKGTNHLPLATLRDDIAFVLGSCGGVEAMHQLSPLSDDEWLKRIDQAFLAASSVFQHGSLKESCARFFMSLLKKLTGAIGDLLPGDTNDTVLSPASQYELNSKEVKDNLLLLHLVENFADLLSETLLENKPSLLEFIVETLNRVTQLSKSTEMNSLALQSTIFCLTLLSLLISTEDMTAGKNKEVWQQCYKCLASLAGSHSSTEIRNLAHQLQVSVASQGVAAAPQKLSATSNAGCSAPQVADDKQARAERQKKLAAIAAGFNIMSIDDTLGGEAEAAIASQQRFGEETAGVVAQSLDVPSATGSTEFEQLWCELHDEMTPIRGHAFIQLRRRLLEGSAELWQQRDKLLEACHAGIQDEDSYVYLSAIQALSVLVERDLDHLLPWLAEQLSLEQLSVEARLNLGEVLVRVTKNFGDIAPKYRNLLLNSFLCAAKHSDQVIRCSAVSNLGELCGKLGYSFVPITQEILNCLRGLTRDPDAMVCHAAVLALGRIIEGMGQKIFQVMPDEVKDIYRDLKHLYSTTSDSVTKIQAQLAIENLNAATQEFLRSQPRMEKRIQILDLCNPSGS</sequence>
<dbReference type="Pfam" id="PF10304">
    <property type="entry name" value="RTP1_C2"/>
    <property type="match status" value="1"/>
</dbReference>
<evidence type="ECO:0000256" key="1">
    <source>
        <dbReference type="ARBA" id="ARBA00005724"/>
    </source>
</evidence>
<organism evidence="6">
    <name type="scientific">Rhipicephalus zambeziensis</name>
    <dbReference type="NCBI Taxonomy" id="60191"/>
    <lineage>
        <taxon>Eukaryota</taxon>
        <taxon>Metazoa</taxon>
        <taxon>Ecdysozoa</taxon>
        <taxon>Arthropoda</taxon>
        <taxon>Chelicerata</taxon>
        <taxon>Arachnida</taxon>
        <taxon>Acari</taxon>
        <taxon>Parasitiformes</taxon>
        <taxon>Ixodida</taxon>
        <taxon>Ixodoidea</taxon>
        <taxon>Ixodidae</taxon>
        <taxon>Rhipicephalinae</taxon>
        <taxon>Rhipicephalus</taxon>
        <taxon>Rhipicephalus</taxon>
    </lineage>
</organism>